<accession>A0A9N9RA25</accession>
<evidence type="ECO:0000256" key="1">
    <source>
        <dbReference type="ARBA" id="ARBA00004434"/>
    </source>
</evidence>
<dbReference type="PANTHER" id="PTHR10707">
    <property type="entry name" value="CYTOCHROME C OXIDASE SUBUNIT IV"/>
    <property type="match status" value="1"/>
</dbReference>
<evidence type="ECO:0000256" key="5">
    <source>
        <dbReference type="ARBA" id="ARBA00022946"/>
    </source>
</evidence>
<dbReference type="SUPFAM" id="SSF81406">
    <property type="entry name" value="Mitochondrial cytochrome c oxidase subunit IV"/>
    <property type="match status" value="1"/>
</dbReference>
<feature type="transmembrane region" description="Helical" evidence="10">
    <location>
        <begin position="107"/>
        <end position="129"/>
    </location>
</feature>
<dbReference type="OrthoDB" id="186013at2759"/>
<dbReference type="GO" id="GO:0045277">
    <property type="term" value="C:respiratory chain complex IV"/>
    <property type="evidence" value="ECO:0007669"/>
    <property type="project" value="InterPro"/>
</dbReference>
<dbReference type="FunFam" id="1.10.442.10:FF:000001">
    <property type="entry name" value="Cytochrome c oxidase subunit 4 isoform 1"/>
    <property type="match status" value="1"/>
</dbReference>
<proteinExistence type="inferred from homology"/>
<evidence type="ECO:0000256" key="4">
    <source>
        <dbReference type="ARBA" id="ARBA00022792"/>
    </source>
</evidence>
<evidence type="ECO:0000256" key="8">
    <source>
        <dbReference type="ARBA" id="ARBA00023128"/>
    </source>
</evidence>
<dbReference type="GO" id="GO:0006123">
    <property type="term" value="P:mitochondrial electron transport, cytochrome c to oxygen"/>
    <property type="evidence" value="ECO:0007669"/>
    <property type="project" value="InterPro"/>
</dbReference>
<dbReference type="Pfam" id="PF00089">
    <property type="entry name" value="Trypsin"/>
    <property type="match status" value="2"/>
</dbReference>
<dbReference type="Pfam" id="PF02936">
    <property type="entry name" value="COX4"/>
    <property type="match status" value="1"/>
</dbReference>
<dbReference type="InterPro" id="IPR036639">
    <property type="entry name" value="Cyt_c_oxidase_su4_sf"/>
</dbReference>
<organism evidence="12 13">
    <name type="scientific">Diatraea saccharalis</name>
    <name type="common">sugarcane borer</name>
    <dbReference type="NCBI Taxonomy" id="40085"/>
    <lineage>
        <taxon>Eukaryota</taxon>
        <taxon>Metazoa</taxon>
        <taxon>Ecdysozoa</taxon>
        <taxon>Arthropoda</taxon>
        <taxon>Hexapoda</taxon>
        <taxon>Insecta</taxon>
        <taxon>Pterygota</taxon>
        <taxon>Neoptera</taxon>
        <taxon>Endopterygota</taxon>
        <taxon>Lepidoptera</taxon>
        <taxon>Glossata</taxon>
        <taxon>Ditrysia</taxon>
        <taxon>Pyraloidea</taxon>
        <taxon>Crambidae</taxon>
        <taxon>Crambinae</taxon>
        <taxon>Diatraea</taxon>
    </lineage>
</organism>
<evidence type="ECO:0000256" key="2">
    <source>
        <dbReference type="ARBA" id="ARBA00008135"/>
    </source>
</evidence>
<name>A0A9N9RA25_9NEOP</name>
<dbReference type="InterPro" id="IPR043504">
    <property type="entry name" value="Peptidase_S1_PA_chymotrypsin"/>
</dbReference>
<comment type="subcellular location">
    <subcellularLocation>
        <location evidence="1">Mitochondrion inner membrane</location>
        <topology evidence="1">Single-pass membrane protein</topology>
    </subcellularLocation>
</comment>
<evidence type="ECO:0000256" key="6">
    <source>
        <dbReference type="ARBA" id="ARBA00022989"/>
    </source>
</evidence>
<dbReference type="GO" id="GO:0006508">
    <property type="term" value="P:proteolysis"/>
    <property type="evidence" value="ECO:0007669"/>
    <property type="project" value="InterPro"/>
</dbReference>
<keyword evidence="4" id="KW-0999">Mitochondrion inner membrane</keyword>
<evidence type="ECO:0000313" key="13">
    <source>
        <dbReference type="Proteomes" id="UP001153714"/>
    </source>
</evidence>
<dbReference type="InterPro" id="IPR013288">
    <property type="entry name" value="Cyt_c_oxidase_su4"/>
</dbReference>
<feature type="domain" description="Peptidase S1" evidence="11">
    <location>
        <begin position="198"/>
        <end position="339"/>
    </location>
</feature>
<dbReference type="GO" id="GO:0016491">
    <property type="term" value="F:oxidoreductase activity"/>
    <property type="evidence" value="ECO:0007669"/>
    <property type="project" value="UniProtKB-KW"/>
</dbReference>
<dbReference type="GO" id="GO:0004252">
    <property type="term" value="F:serine-type endopeptidase activity"/>
    <property type="evidence" value="ECO:0007669"/>
    <property type="project" value="InterPro"/>
</dbReference>
<keyword evidence="5" id="KW-0809">Transit peptide</keyword>
<evidence type="ECO:0000313" key="12">
    <source>
        <dbReference type="EMBL" id="CAG9792609.1"/>
    </source>
</evidence>
<dbReference type="Gene3D" id="2.40.10.10">
    <property type="entry name" value="Trypsin-like serine proteases"/>
    <property type="match status" value="2"/>
</dbReference>
<dbReference type="PRINTS" id="PR01873">
    <property type="entry name" value="CYTCOXIDASE4"/>
</dbReference>
<dbReference type="Gene3D" id="1.10.442.10">
    <property type="entry name" value="Cytochrome c oxidase subunit IV"/>
    <property type="match status" value="1"/>
</dbReference>
<evidence type="ECO:0000256" key="10">
    <source>
        <dbReference type="SAM" id="Phobius"/>
    </source>
</evidence>
<evidence type="ECO:0000256" key="7">
    <source>
        <dbReference type="ARBA" id="ARBA00023002"/>
    </source>
</evidence>
<evidence type="ECO:0000256" key="9">
    <source>
        <dbReference type="ARBA" id="ARBA00023136"/>
    </source>
</evidence>
<dbReference type="PANTHER" id="PTHR10707:SF10">
    <property type="entry name" value="CYTOCHROME C OXIDASE SUBUNIT 4"/>
    <property type="match status" value="1"/>
</dbReference>
<reference evidence="12" key="1">
    <citation type="submission" date="2021-12" db="EMBL/GenBank/DDBJ databases">
        <authorList>
            <person name="King R."/>
        </authorList>
    </citation>
    <scope>NUCLEOTIDE SEQUENCE</scope>
</reference>
<gene>
    <name evidence="12" type="ORF">DIATSA_LOCUS10125</name>
</gene>
<dbReference type="CDD" id="cd00922">
    <property type="entry name" value="Cyt_c_Oxidase_IV"/>
    <property type="match status" value="1"/>
</dbReference>
<dbReference type="SMART" id="SM00020">
    <property type="entry name" value="Tryp_SPc"/>
    <property type="match status" value="1"/>
</dbReference>
<reference evidence="12" key="2">
    <citation type="submission" date="2022-10" db="EMBL/GenBank/DDBJ databases">
        <authorList>
            <consortium name="ENA_rothamsted_submissions"/>
            <consortium name="culmorum"/>
            <person name="King R."/>
        </authorList>
    </citation>
    <scope>NUCLEOTIDE SEQUENCE</scope>
</reference>
<dbReference type="Proteomes" id="UP001153714">
    <property type="component" value="Chromosome 5"/>
</dbReference>
<keyword evidence="7" id="KW-0560">Oxidoreductase</keyword>
<dbReference type="InterPro" id="IPR004203">
    <property type="entry name" value="Cyt_c_oxidase_su4_fam"/>
</dbReference>
<keyword evidence="8" id="KW-0496">Mitochondrion</keyword>
<dbReference type="EMBL" id="OU893336">
    <property type="protein sequence ID" value="CAG9792609.1"/>
    <property type="molecule type" value="Genomic_DNA"/>
</dbReference>
<dbReference type="AlphaFoldDB" id="A0A9N9RA25"/>
<evidence type="ECO:0000256" key="3">
    <source>
        <dbReference type="ARBA" id="ARBA00022692"/>
    </source>
</evidence>
<dbReference type="PROSITE" id="PS00134">
    <property type="entry name" value="TRYPSIN_HIS"/>
    <property type="match status" value="1"/>
</dbReference>
<evidence type="ECO:0000259" key="11">
    <source>
        <dbReference type="PROSITE" id="PS50240"/>
    </source>
</evidence>
<dbReference type="SUPFAM" id="SSF50494">
    <property type="entry name" value="Trypsin-like serine proteases"/>
    <property type="match status" value="1"/>
</dbReference>
<dbReference type="InterPro" id="IPR009003">
    <property type="entry name" value="Peptidase_S1_PA"/>
</dbReference>
<keyword evidence="6 10" id="KW-1133">Transmembrane helix</keyword>
<dbReference type="GO" id="GO:0005743">
    <property type="term" value="C:mitochondrial inner membrane"/>
    <property type="evidence" value="ECO:0007669"/>
    <property type="project" value="UniProtKB-SubCell"/>
</dbReference>
<keyword evidence="9 10" id="KW-0472">Membrane</keyword>
<sequence length="351" mass="40449">MALLLKQYTSSAIPRVYHVRNVYGTCRVGCRDVVGHGVNGMANYKDDAHFPFPAVRFKENTRDICALREKEKGDWKMLCCEEKKALYRASFCQTFAEFQHPTGTWKFVIGGVFFMTSFTFWIAMFYHYYVAEPYPISLSEESRRAQLRRMLEIRANPITGISSKWDYDNDRWKEQDRAKKRDTISTANPPLDSRYRRVYNPDETAYVEDYPFMAALLVNKELWCGAVIIDTDAVLTAAHCLQLQYNNRFFREYVKMLTVRVGSDNATAGGEQLRVTEIFFHPNYKPQTLEFNFAVVKHDAGGPAIMDGVLVGILSFSSKRCDKPDQPAVFSTIGVIAPWLERLEENIVQLR</sequence>
<keyword evidence="13" id="KW-1185">Reference proteome</keyword>
<protein>
    <recommendedName>
        <fullName evidence="11">Peptidase S1 domain-containing protein</fullName>
    </recommendedName>
</protein>
<dbReference type="InterPro" id="IPR018114">
    <property type="entry name" value="TRYPSIN_HIS"/>
</dbReference>
<keyword evidence="3 10" id="KW-0812">Transmembrane</keyword>
<comment type="similarity">
    <text evidence="2">Belongs to the cytochrome c oxidase IV family.</text>
</comment>
<dbReference type="PROSITE" id="PS50240">
    <property type="entry name" value="TRYPSIN_DOM"/>
    <property type="match status" value="1"/>
</dbReference>
<dbReference type="InterPro" id="IPR001254">
    <property type="entry name" value="Trypsin_dom"/>
</dbReference>